<sequence length="63" mass="6692">MWVTCSEGVSRGCRAGSLAYAAVITAPGHTLHHQEDGCTLADYNILSNHLGCIIADYTAFGDH</sequence>
<proteinExistence type="predicted"/>
<dbReference type="AlphaFoldDB" id="A0A843WQH5"/>
<evidence type="ECO:0000313" key="1">
    <source>
        <dbReference type="EMBL" id="MQM12239.1"/>
    </source>
</evidence>
<comment type="caution">
    <text evidence="1">The sequence shown here is derived from an EMBL/GenBank/DDBJ whole genome shotgun (WGS) entry which is preliminary data.</text>
</comment>
<dbReference type="EMBL" id="NMUH01005242">
    <property type="protein sequence ID" value="MQM12239.1"/>
    <property type="molecule type" value="Genomic_DNA"/>
</dbReference>
<name>A0A843WQH5_COLES</name>
<keyword evidence="2" id="KW-1185">Reference proteome</keyword>
<evidence type="ECO:0000313" key="2">
    <source>
        <dbReference type="Proteomes" id="UP000652761"/>
    </source>
</evidence>
<dbReference type="Proteomes" id="UP000652761">
    <property type="component" value="Unassembled WGS sequence"/>
</dbReference>
<protein>
    <submittedName>
        <fullName evidence="1">Uncharacterized protein</fullName>
    </submittedName>
</protein>
<gene>
    <name evidence="1" type="ORF">Taro_045156</name>
</gene>
<organism evidence="1 2">
    <name type="scientific">Colocasia esculenta</name>
    <name type="common">Wild taro</name>
    <name type="synonym">Arum esculentum</name>
    <dbReference type="NCBI Taxonomy" id="4460"/>
    <lineage>
        <taxon>Eukaryota</taxon>
        <taxon>Viridiplantae</taxon>
        <taxon>Streptophyta</taxon>
        <taxon>Embryophyta</taxon>
        <taxon>Tracheophyta</taxon>
        <taxon>Spermatophyta</taxon>
        <taxon>Magnoliopsida</taxon>
        <taxon>Liliopsida</taxon>
        <taxon>Araceae</taxon>
        <taxon>Aroideae</taxon>
        <taxon>Colocasieae</taxon>
        <taxon>Colocasia</taxon>
    </lineage>
</organism>
<accession>A0A843WQH5</accession>
<reference evidence="1" key="1">
    <citation type="submission" date="2017-07" db="EMBL/GenBank/DDBJ databases">
        <title>Taro Niue Genome Assembly and Annotation.</title>
        <authorList>
            <person name="Atibalentja N."/>
            <person name="Keating K."/>
            <person name="Fields C.J."/>
        </authorList>
    </citation>
    <scope>NUCLEOTIDE SEQUENCE</scope>
    <source>
        <strain evidence="1">Niue_2</strain>
        <tissue evidence="1">Leaf</tissue>
    </source>
</reference>